<evidence type="ECO:0000256" key="2">
    <source>
        <dbReference type="ARBA" id="ARBA00006442"/>
    </source>
</evidence>
<dbReference type="FunFam" id="3.30.390.30:FF:000013">
    <property type="entry name" value="Monodehydroascorbate reductase 3"/>
    <property type="match status" value="1"/>
</dbReference>
<evidence type="ECO:0000256" key="9">
    <source>
        <dbReference type="ARBA" id="ARBA00038920"/>
    </source>
</evidence>
<evidence type="ECO:0000256" key="1">
    <source>
        <dbReference type="ARBA" id="ARBA00001974"/>
    </source>
</evidence>
<accession>A0A6P5FR66</accession>
<evidence type="ECO:0000313" key="14">
    <source>
        <dbReference type="RefSeq" id="XP_020095983.1"/>
    </source>
</evidence>
<keyword evidence="6" id="KW-0560">Oxidoreductase</keyword>
<dbReference type="GO" id="GO:0005737">
    <property type="term" value="C:cytoplasm"/>
    <property type="evidence" value="ECO:0007669"/>
    <property type="project" value="TreeGrafter"/>
</dbReference>
<keyword evidence="8" id="KW-0676">Redox-active center</keyword>
<dbReference type="PANTHER" id="PTHR43557:SF5">
    <property type="entry name" value="MONODEHYDROASCORBATE REDUCTASE 1, PEROXISOMAL"/>
    <property type="match status" value="1"/>
</dbReference>
<dbReference type="SUPFAM" id="SSF55424">
    <property type="entry name" value="FAD/NAD-linked reductases, dimerisation (C-terminal) domain"/>
    <property type="match status" value="1"/>
</dbReference>
<evidence type="ECO:0000256" key="6">
    <source>
        <dbReference type="ARBA" id="ARBA00023002"/>
    </source>
</evidence>
<evidence type="ECO:0000259" key="12">
    <source>
        <dbReference type="Pfam" id="PF21791"/>
    </source>
</evidence>
<protein>
    <recommendedName>
        <fullName evidence="9">monodehydroascorbate reductase (NADH)</fullName>
        <ecNumber evidence="9">1.6.5.4</ecNumber>
    </recommendedName>
</protein>
<reference evidence="14" key="2">
    <citation type="submission" date="2025-08" db="UniProtKB">
        <authorList>
            <consortium name="RefSeq"/>
        </authorList>
    </citation>
    <scope>IDENTIFICATION</scope>
    <source>
        <tissue evidence="14">Leaf</tissue>
    </source>
</reference>
<dbReference type="InterPro" id="IPR036188">
    <property type="entry name" value="FAD/NAD-bd_sf"/>
</dbReference>
<dbReference type="PRINTS" id="PR00411">
    <property type="entry name" value="PNDRDTASEI"/>
</dbReference>
<dbReference type="PANTHER" id="PTHR43557">
    <property type="entry name" value="APOPTOSIS-INDUCING FACTOR 1"/>
    <property type="match status" value="1"/>
</dbReference>
<dbReference type="FunFam" id="3.50.50.60:FF:000155">
    <property type="entry name" value="Monodehydroascorbate reductase 3"/>
    <property type="match status" value="1"/>
</dbReference>
<dbReference type="AlphaFoldDB" id="A0A6P5FR66"/>
<gene>
    <name evidence="14" type="primary">LOC109715415</name>
</gene>
<evidence type="ECO:0000256" key="3">
    <source>
        <dbReference type="ARBA" id="ARBA00022630"/>
    </source>
</evidence>
<dbReference type="Pfam" id="PF07992">
    <property type="entry name" value="Pyr_redox_2"/>
    <property type="match status" value="1"/>
</dbReference>
<dbReference type="Proteomes" id="UP000515123">
    <property type="component" value="Linkage group 1"/>
</dbReference>
<comment type="catalytic activity">
    <reaction evidence="10">
        <text>2 monodehydro-L-ascorbate radical + NADH + H(+) = 2 L-ascorbate + NAD(+)</text>
        <dbReference type="Rhea" id="RHEA:14581"/>
        <dbReference type="ChEBI" id="CHEBI:15378"/>
        <dbReference type="ChEBI" id="CHEBI:38290"/>
        <dbReference type="ChEBI" id="CHEBI:57540"/>
        <dbReference type="ChEBI" id="CHEBI:57945"/>
        <dbReference type="ChEBI" id="CHEBI:59513"/>
        <dbReference type="EC" id="1.6.5.4"/>
    </reaction>
</comment>
<dbReference type="PRINTS" id="PR00368">
    <property type="entry name" value="FADPNR"/>
</dbReference>
<dbReference type="InterPro" id="IPR023753">
    <property type="entry name" value="FAD/NAD-binding_dom"/>
</dbReference>
<dbReference type="Gene3D" id="3.50.50.60">
    <property type="entry name" value="FAD/NAD(P)-binding domain"/>
    <property type="match status" value="2"/>
</dbReference>
<evidence type="ECO:0000313" key="13">
    <source>
        <dbReference type="Proteomes" id="UP000515123"/>
    </source>
</evidence>
<feature type="domain" description="FAD/NAD(P)-binding" evidence="11">
    <location>
        <begin position="7"/>
        <end position="323"/>
    </location>
</feature>
<dbReference type="RefSeq" id="XP_020095983.1">
    <property type="nucleotide sequence ID" value="XM_020240394.1"/>
</dbReference>
<evidence type="ECO:0000259" key="11">
    <source>
        <dbReference type="Pfam" id="PF07992"/>
    </source>
</evidence>
<evidence type="ECO:0000256" key="4">
    <source>
        <dbReference type="ARBA" id="ARBA00022827"/>
    </source>
</evidence>
<dbReference type="SUPFAM" id="SSF51905">
    <property type="entry name" value="FAD/NAD(P)-binding domain"/>
    <property type="match status" value="1"/>
</dbReference>
<proteinExistence type="inferred from homology"/>
<dbReference type="Gramene" id="Aco023487.1.mrna1">
    <property type="protein sequence ID" value="Aco023487.1.mrna1"/>
    <property type="gene ID" value="Aco023487.1.path1"/>
</dbReference>
<dbReference type="InterPro" id="IPR048618">
    <property type="entry name" value="MDHAR3-like_C"/>
</dbReference>
<evidence type="ECO:0000256" key="8">
    <source>
        <dbReference type="ARBA" id="ARBA00023284"/>
    </source>
</evidence>
<reference evidence="13" key="1">
    <citation type="journal article" date="2015" name="Nat. Genet.">
        <title>The pineapple genome and the evolution of CAM photosynthesis.</title>
        <authorList>
            <person name="Ming R."/>
            <person name="VanBuren R."/>
            <person name="Wai C.M."/>
            <person name="Tang H."/>
            <person name="Schatz M.C."/>
            <person name="Bowers J.E."/>
            <person name="Lyons E."/>
            <person name="Wang M.L."/>
            <person name="Chen J."/>
            <person name="Biggers E."/>
            <person name="Zhang J."/>
            <person name="Huang L."/>
            <person name="Zhang L."/>
            <person name="Miao W."/>
            <person name="Zhang J."/>
            <person name="Ye Z."/>
            <person name="Miao C."/>
            <person name="Lin Z."/>
            <person name="Wang H."/>
            <person name="Zhou H."/>
            <person name="Yim W.C."/>
            <person name="Priest H.D."/>
            <person name="Zheng C."/>
            <person name="Woodhouse M."/>
            <person name="Edger P.P."/>
            <person name="Guyot R."/>
            <person name="Guo H.B."/>
            <person name="Guo H."/>
            <person name="Zheng G."/>
            <person name="Singh R."/>
            <person name="Sharma A."/>
            <person name="Min X."/>
            <person name="Zheng Y."/>
            <person name="Lee H."/>
            <person name="Gurtowski J."/>
            <person name="Sedlazeck F.J."/>
            <person name="Harkess A."/>
            <person name="McKain M.R."/>
            <person name="Liao Z."/>
            <person name="Fang J."/>
            <person name="Liu J."/>
            <person name="Zhang X."/>
            <person name="Zhang Q."/>
            <person name="Hu W."/>
            <person name="Qin Y."/>
            <person name="Wang K."/>
            <person name="Chen L.Y."/>
            <person name="Shirley N."/>
            <person name="Lin Y.R."/>
            <person name="Liu L.Y."/>
            <person name="Hernandez A.G."/>
            <person name="Wright C.L."/>
            <person name="Bulone V."/>
            <person name="Tuskan G.A."/>
            <person name="Heath K."/>
            <person name="Zee F."/>
            <person name="Moore P.H."/>
            <person name="Sunkar R."/>
            <person name="Leebens-Mack J.H."/>
            <person name="Mockler T."/>
            <person name="Bennetzen J.L."/>
            <person name="Freeling M."/>
            <person name="Sankoff D."/>
            <person name="Paterson A.H."/>
            <person name="Zhu X."/>
            <person name="Yang X."/>
            <person name="Smith J.A."/>
            <person name="Cushman J.C."/>
            <person name="Paull R.E."/>
            <person name="Yu Q."/>
        </authorList>
    </citation>
    <scope>NUCLEOTIDE SEQUENCE [LARGE SCALE GENOMIC DNA]</scope>
    <source>
        <strain evidence="13">cv. F153</strain>
    </source>
</reference>
<dbReference type="GeneID" id="109715415"/>
<feature type="domain" description="Monodehydroascorbate reductase 3-like C-terminal" evidence="12">
    <location>
        <begin position="345"/>
        <end position="432"/>
    </location>
</feature>
<dbReference type="GO" id="GO:0016656">
    <property type="term" value="F:monodehydroascorbate reductase (NADH) activity"/>
    <property type="evidence" value="ECO:0007669"/>
    <property type="project" value="UniProtKB-EC"/>
</dbReference>
<keyword evidence="4" id="KW-0274">FAD</keyword>
<dbReference type="OrthoDB" id="432169at2759"/>
<keyword evidence="13" id="KW-1185">Reference proteome</keyword>
<keyword evidence="5" id="KW-0521">NADP</keyword>
<dbReference type="EC" id="1.6.5.4" evidence="9"/>
<keyword evidence="3" id="KW-0285">Flavoprotein</keyword>
<dbReference type="Gene3D" id="3.30.390.30">
    <property type="match status" value="1"/>
</dbReference>
<dbReference type="InterPro" id="IPR016156">
    <property type="entry name" value="FAD/NAD-linked_Rdtase_dimer_sf"/>
</dbReference>
<sequence>MAEAKHFKYVILGGGVAAGYAAREFAKQGLNPGELAIISKEAVAPYERPALSKGYLFPQGAARLPGFHVCVGSGGERLLPEWYSEKGIELILSTEIVKANLASKTLTSATGATFTYDILIIATGSTVVQLSDFGVQGADSNNIFYLREIDDADRLVAAIQAKKDGKAVIVGGGYIGLELGAALQINNLDVTMVYPEPWCMPRLFTAGIAAFYEGYYANKGIKIVKGTVAVGFDSDANGDVIAVRLKDGRVLEADIVVVGVGGRPLTSLFKGQVAEDKGGIKTDGFFETSIPGVYAIGDVATFPLRLFNDIRRVEHVDHARKSAEQAVKAIKASEEGKLIEEYDYLPYFYSRSFDLSWQFYGDNVGDSILFGDNDPTSPKPKFGTYWIKDGKVVGVFLEGGSPDETKAIAKLARFQPPVSDLEELRKEGLAFASKI</sequence>
<comment type="cofactor">
    <cofactor evidence="1">
        <name>FAD</name>
        <dbReference type="ChEBI" id="CHEBI:57692"/>
    </cofactor>
</comment>
<name>A0A6P5FR66_ANACO</name>
<dbReference type="Pfam" id="PF21791">
    <property type="entry name" value="MDHAR3-like_C"/>
    <property type="match status" value="1"/>
</dbReference>
<evidence type="ECO:0000256" key="5">
    <source>
        <dbReference type="ARBA" id="ARBA00022857"/>
    </source>
</evidence>
<organism evidence="13 14">
    <name type="scientific">Ananas comosus</name>
    <name type="common">Pineapple</name>
    <name type="synonym">Ananas ananas</name>
    <dbReference type="NCBI Taxonomy" id="4615"/>
    <lineage>
        <taxon>Eukaryota</taxon>
        <taxon>Viridiplantae</taxon>
        <taxon>Streptophyta</taxon>
        <taxon>Embryophyta</taxon>
        <taxon>Tracheophyta</taxon>
        <taxon>Spermatophyta</taxon>
        <taxon>Magnoliopsida</taxon>
        <taxon>Liliopsida</taxon>
        <taxon>Poales</taxon>
        <taxon>Bromeliaceae</taxon>
        <taxon>Bromelioideae</taxon>
        <taxon>Ananas</taxon>
    </lineage>
</organism>
<comment type="similarity">
    <text evidence="2">Belongs to the FAD-dependent oxidoreductase family.</text>
</comment>
<dbReference type="InterPro" id="IPR050446">
    <property type="entry name" value="FAD-oxidoreductase/Apoptosis"/>
</dbReference>
<keyword evidence="7" id="KW-0520">NAD</keyword>
<evidence type="ECO:0000256" key="10">
    <source>
        <dbReference type="ARBA" id="ARBA00048948"/>
    </source>
</evidence>
<evidence type="ECO:0000256" key="7">
    <source>
        <dbReference type="ARBA" id="ARBA00023027"/>
    </source>
</evidence>